<dbReference type="Gene3D" id="3.90.1150.10">
    <property type="entry name" value="Aspartate Aminotransferase, domain 1"/>
    <property type="match status" value="1"/>
</dbReference>
<comment type="similarity">
    <text evidence="2 7">Belongs to the trans-sulfuration enzymes family.</text>
</comment>
<organism evidence="8 9">
    <name type="scientific">Gluconobacter morbifer G707</name>
    <dbReference type="NCBI Taxonomy" id="1088869"/>
    <lineage>
        <taxon>Bacteria</taxon>
        <taxon>Pseudomonadati</taxon>
        <taxon>Pseudomonadota</taxon>
        <taxon>Alphaproteobacteria</taxon>
        <taxon>Acetobacterales</taxon>
        <taxon>Acetobacteraceae</taxon>
        <taxon>Gluconobacter</taxon>
    </lineage>
</organism>
<dbReference type="GO" id="GO:0047804">
    <property type="term" value="F:cysteine-S-conjugate beta-lyase activity"/>
    <property type="evidence" value="ECO:0007669"/>
    <property type="project" value="InterPro"/>
</dbReference>
<dbReference type="PANTHER" id="PTHR43500">
    <property type="entry name" value="CYSTATHIONINE BETA-LYASE-RELATED"/>
    <property type="match status" value="1"/>
</dbReference>
<dbReference type="InterPro" id="IPR006233">
    <property type="entry name" value="Cys_b_lyase_bac"/>
</dbReference>
<keyword evidence="3 6" id="KW-0663">Pyridoxal phosphate</keyword>
<evidence type="ECO:0000256" key="5">
    <source>
        <dbReference type="ARBA" id="ARBA00047517"/>
    </source>
</evidence>
<reference evidence="8 9" key="1">
    <citation type="submission" date="2011-10" db="EMBL/GenBank/DDBJ databases">
        <title>Genome sequence of Gluconobacter morbifer G707, isolated from Drosophila gut.</title>
        <authorList>
            <person name="Lee W.-J."/>
            <person name="Kim E.-K."/>
        </authorList>
    </citation>
    <scope>NUCLEOTIDE SEQUENCE [LARGE SCALE GENOMIC DNA]</scope>
    <source>
        <strain evidence="8 9">G707</strain>
    </source>
</reference>
<evidence type="ECO:0000256" key="6">
    <source>
        <dbReference type="PIRSR" id="PIRSR001434-2"/>
    </source>
</evidence>
<dbReference type="SUPFAM" id="SSF53383">
    <property type="entry name" value="PLP-dependent transferases"/>
    <property type="match status" value="1"/>
</dbReference>
<name>G6XIB6_9PROT</name>
<comment type="catalytic activity">
    <reaction evidence="5">
        <text>L,L-cystathionine + H2O = L-homocysteine + pyruvate + NH4(+)</text>
        <dbReference type="Rhea" id="RHEA:13965"/>
        <dbReference type="ChEBI" id="CHEBI:15361"/>
        <dbReference type="ChEBI" id="CHEBI:15377"/>
        <dbReference type="ChEBI" id="CHEBI:28938"/>
        <dbReference type="ChEBI" id="CHEBI:58161"/>
        <dbReference type="ChEBI" id="CHEBI:58199"/>
    </reaction>
</comment>
<dbReference type="FunFam" id="3.40.640.10:FF:000046">
    <property type="entry name" value="Cystathionine gamma-lyase"/>
    <property type="match status" value="1"/>
</dbReference>
<protein>
    <submittedName>
        <fullName evidence="8">Cystathionine beta-lyase</fullName>
    </submittedName>
</protein>
<dbReference type="InterPro" id="IPR015424">
    <property type="entry name" value="PyrdxlP-dep_Trfase"/>
</dbReference>
<dbReference type="GO" id="GO:0030170">
    <property type="term" value="F:pyridoxal phosphate binding"/>
    <property type="evidence" value="ECO:0007669"/>
    <property type="project" value="InterPro"/>
</dbReference>
<comment type="cofactor">
    <cofactor evidence="1 7">
        <name>pyridoxal 5'-phosphate</name>
        <dbReference type="ChEBI" id="CHEBI:597326"/>
    </cofactor>
</comment>
<dbReference type="RefSeq" id="WP_008851473.1">
    <property type="nucleotide sequence ID" value="NZ_AGQV01000002.1"/>
</dbReference>
<evidence type="ECO:0000313" key="9">
    <source>
        <dbReference type="Proteomes" id="UP000004949"/>
    </source>
</evidence>
<evidence type="ECO:0000256" key="1">
    <source>
        <dbReference type="ARBA" id="ARBA00001933"/>
    </source>
</evidence>
<evidence type="ECO:0000256" key="4">
    <source>
        <dbReference type="ARBA" id="ARBA00023239"/>
    </source>
</evidence>
<evidence type="ECO:0000256" key="7">
    <source>
        <dbReference type="RuleBase" id="RU362118"/>
    </source>
</evidence>
<comment type="caution">
    <text evidence="8">The sequence shown here is derived from an EMBL/GenBank/DDBJ whole genome shotgun (WGS) entry which is preliminary data.</text>
</comment>
<evidence type="ECO:0000256" key="3">
    <source>
        <dbReference type="ARBA" id="ARBA00022898"/>
    </source>
</evidence>
<dbReference type="EMBL" id="AGQV01000002">
    <property type="protein sequence ID" value="EHH68556.1"/>
    <property type="molecule type" value="Genomic_DNA"/>
</dbReference>
<dbReference type="InterPro" id="IPR015422">
    <property type="entry name" value="PyrdxlP-dep_Trfase_small"/>
</dbReference>
<keyword evidence="9" id="KW-1185">Reference proteome</keyword>
<accession>G6XIB6</accession>
<dbReference type="eggNOG" id="COG0626">
    <property type="taxonomic scope" value="Bacteria"/>
</dbReference>
<proteinExistence type="inferred from homology"/>
<dbReference type="InterPro" id="IPR000277">
    <property type="entry name" value="Cys/Met-Metab_PyrdxlP-dep_enz"/>
</dbReference>
<dbReference type="GO" id="GO:0019450">
    <property type="term" value="P:L-cysteine catabolic process to pyruvate"/>
    <property type="evidence" value="ECO:0007669"/>
    <property type="project" value="TreeGrafter"/>
</dbReference>
<dbReference type="Proteomes" id="UP000004949">
    <property type="component" value="Unassembled WGS sequence"/>
</dbReference>
<dbReference type="Pfam" id="PF01053">
    <property type="entry name" value="Cys_Met_Meta_PP"/>
    <property type="match status" value="1"/>
</dbReference>
<dbReference type="PATRIC" id="fig|1088869.3.peg.1328"/>
<feature type="modified residue" description="N6-(pyridoxal phosphate)lysine" evidence="6">
    <location>
        <position position="219"/>
    </location>
</feature>
<dbReference type="Gene3D" id="3.40.640.10">
    <property type="entry name" value="Type I PLP-dependent aspartate aminotransferase-like (Major domain)"/>
    <property type="match status" value="1"/>
</dbReference>
<dbReference type="PANTHER" id="PTHR43500:SF1">
    <property type="entry name" value="CYSTATHIONINE BETA-LYASE-RELATED"/>
    <property type="match status" value="1"/>
</dbReference>
<dbReference type="GO" id="GO:0019346">
    <property type="term" value="P:transsulfuration"/>
    <property type="evidence" value="ECO:0007669"/>
    <property type="project" value="InterPro"/>
</dbReference>
<evidence type="ECO:0000313" key="8">
    <source>
        <dbReference type="EMBL" id="EHH68556.1"/>
    </source>
</evidence>
<sequence>MSRLEDQVSSGWNRLASRLVQGGRVEEVPASGTFVNPPVTRGSTVLFPSLADMNRTDNRSHVHKLVYGAMGSPIQHQLEELLTEIEGGTHTQVVNSGLAACTVPLLAFLGHGDHLLLPDSVYGPTRRFAGTMLARMGVDTTFYPPLATQEEILALIRPETKILFAESPGSHTFEVQDMPMLADVAHRSGALLMLDNTWGIGIFQPFQHGVDVSIQALTKYPAGHSDVIIGSVTVKDETHWKTLRDAAIQLGQCAGPDDCWLTMRGLRTMGVRLAHQARAALDLALWLRSRPEVARVLHPAFEDCPGHEFWKRDFTGASGLFGVELRSDIPIADAERMIDGLEMFGIGASWGGYESLVLPTTGHIRRTTEAGGPEAAMFRLQIGLENIEDLRADLARGLDSLGGDEL</sequence>
<dbReference type="OrthoDB" id="9805807at2"/>
<keyword evidence="4 8" id="KW-0456">Lyase</keyword>
<dbReference type="PIRSF" id="PIRSF001434">
    <property type="entry name" value="CGS"/>
    <property type="match status" value="1"/>
</dbReference>
<dbReference type="STRING" id="1088869.GMO_13260"/>
<dbReference type="AlphaFoldDB" id="G6XIB6"/>
<dbReference type="InterPro" id="IPR015421">
    <property type="entry name" value="PyrdxlP-dep_Trfase_major"/>
</dbReference>
<dbReference type="NCBIfam" id="TIGR01324">
    <property type="entry name" value="cysta_beta_ly_B"/>
    <property type="match status" value="1"/>
</dbReference>
<gene>
    <name evidence="8" type="ORF">GMO_13260</name>
</gene>
<evidence type="ECO:0000256" key="2">
    <source>
        <dbReference type="ARBA" id="ARBA00009077"/>
    </source>
</evidence>